<dbReference type="SUPFAM" id="SSF53474">
    <property type="entry name" value="alpha/beta-Hydrolases"/>
    <property type="match status" value="1"/>
</dbReference>
<dbReference type="PRINTS" id="PR00111">
    <property type="entry name" value="ABHYDROLASE"/>
</dbReference>
<dbReference type="EMBL" id="ATBP01000152">
    <property type="protein sequence ID" value="ETR72391.1"/>
    <property type="molecule type" value="Genomic_DNA"/>
</dbReference>
<feature type="domain" description="AB hydrolase-1" evidence="1">
    <location>
        <begin position="71"/>
        <end position="176"/>
    </location>
</feature>
<proteinExistence type="predicted"/>
<evidence type="ECO:0000259" key="1">
    <source>
        <dbReference type="Pfam" id="PF00561"/>
    </source>
</evidence>
<dbReference type="Gene3D" id="3.40.50.1820">
    <property type="entry name" value="alpha/beta hydrolase"/>
    <property type="match status" value="1"/>
</dbReference>
<organism evidence="2 3">
    <name type="scientific">Candidatus Magnetoglobus multicellularis str. Araruama</name>
    <dbReference type="NCBI Taxonomy" id="890399"/>
    <lineage>
        <taxon>Bacteria</taxon>
        <taxon>Pseudomonadati</taxon>
        <taxon>Thermodesulfobacteriota</taxon>
        <taxon>Desulfobacteria</taxon>
        <taxon>Desulfobacterales</taxon>
        <taxon>Desulfobacteraceae</taxon>
        <taxon>Candidatus Magnetoglobus</taxon>
    </lineage>
</organism>
<accession>A0A1V1PC27</accession>
<protein>
    <submittedName>
        <fullName evidence="2">Alpha/beta hydrolase fold protein</fullName>
    </submittedName>
</protein>
<dbReference type="InterPro" id="IPR000073">
    <property type="entry name" value="AB_hydrolase_1"/>
</dbReference>
<evidence type="ECO:0000313" key="3">
    <source>
        <dbReference type="Proteomes" id="UP000189670"/>
    </source>
</evidence>
<dbReference type="GO" id="GO:0016787">
    <property type="term" value="F:hydrolase activity"/>
    <property type="evidence" value="ECO:0007669"/>
    <property type="project" value="UniProtKB-KW"/>
</dbReference>
<dbReference type="Proteomes" id="UP000189670">
    <property type="component" value="Unassembled WGS sequence"/>
</dbReference>
<dbReference type="Pfam" id="PF00561">
    <property type="entry name" value="Abhydrolase_1"/>
    <property type="match status" value="1"/>
</dbReference>
<reference evidence="3" key="1">
    <citation type="submission" date="2012-11" db="EMBL/GenBank/DDBJ databases">
        <authorList>
            <person name="Lucero-Rivera Y.E."/>
            <person name="Tovar-Ramirez D."/>
        </authorList>
    </citation>
    <scope>NUCLEOTIDE SEQUENCE [LARGE SCALE GENOMIC DNA]</scope>
    <source>
        <strain evidence="3">Araruama</strain>
    </source>
</reference>
<dbReference type="AlphaFoldDB" id="A0A1V1PC27"/>
<dbReference type="PANTHER" id="PTHR46438:SF11">
    <property type="entry name" value="LIPASE-RELATED"/>
    <property type="match status" value="1"/>
</dbReference>
<sequence>MQNKRSIVILLLLLSSYWMGCSHHSRYGLIESLGVSDSSMDYLFSNYFLEASLLINIDGKEVHYCDQGKGPVLLLLHGFTASLHTWDGWVKALKDKYRIIRLDIVGFGLTGPSKTHTYSRDNWVQFLDKFVTRLKIERFSIAGNSLGGYIAWNYTLDYPHKVNKLILLDPIGYPQKAPLLLNLACFPGVGDLGKIMMPRLMVKLCLKDVYGNQDLVTEKLVDHYFGLSTLPGARETYINIFRLIKAGSKKPGIGKNIKNISSPTLLMWGKKDRWVPVDLLDKWLQDVPHAVAKLYPGVGHIPMEEKPYLTAQDADQFLSDQLLASENQQEHKNIAQ</sequence>
<evidence type="ECO:0000313" key="2">
    <source>
        <dbReference type="EMBL" id="ETR72391.1"/>
    </source>
</evidence>
<dbReference type="InterPro" id="IPR029058">
    <property type="entry name" value="AB_hydrolase_fold"/>
</dbReference>
<keyword evidence="2" id="KW-0378">Hydrolase</keyword>
<name>A0A1V1PC27_9BACT</name>
<gene>
    <name evidence="2" type="ORF">OMM_01752</name>
</gene>
<comment type="caution">
    <text evidence="2">The sequence shown here is derived from an EMBL/GenBank/DDBJ whole genome shotgun (WGS) entry which is preliminary data.</text>
</comment>
<dbReference type="PANTHER" id="PTHR46438">
    <property type="entry name" value="ALPHA/BETA-HYDROLASES SUPERFAMILY PROTEIN"/>
    <property type="match status" value="1"/>
</dbReference>